<accession>A0A0K0E212</accession>
<dbReference type="AlphaFoldDB" id="A0A0K0E212"/>
<dbReference type="Proteomes" id="UP000035681">
    <property type="component" value="Unplaced"/>
</dbReference>
<sequence length="304" mass="36529">MHYFFIILLLVNLIKLSHEYNYLVIPYKIYVGNNHEVTYRCFTEQSGDKLVLFKKILNNFLFLPRSYILLKLDGIHNRNIFNDTRNRVNYERVLNNDKIEYLHISQNKSMIQLNYNLGKMYFFCNKGMYSSYKCASECVDNLVKYSRFRSQEKVLGKDPTAMKIWNTVWKNCFYDCFSERKFDEMKNRFLKELNIYRMSVRSKPLLFNDYLSRTAQKRVDKILGKERYVEKSFQFKEISSIISTPFGNTQMNKWYNQYLNAKIHPHFKKTTVKYFQLLLSSKVKELGIGIGIKKNKLIIICRFK</sequence>
<keyword evidence="3" id="KW-1185">Reference proteome</keyword>
<evidence type="ECO:0000256" key="1">
    <source>
        <dbReference type="SAM" id="SignalP"/>
    </source>
</evidence>
<evidence type="ECO:0000259" key="2">
    <source>
        <dbReference type="Pfam" id="PF24100"/>
    </source>
</evidence>
<dbReference type="Gene3D" id="3.40.33.10">
    <property type="entry name" value="CAP"/>
    <property type="match status" value="1"/>
</dbReference>
<dbReference type="SUPFAM" id="SSF55797">
    <property type="entry name" value="PR-1-like"/>
    <property type="match status" value="1"/>
</dbReference>
<dbReference type="WBParaSite" id="TCONS_00017114.p1">
    <property type="protein sequence ID" value="TCONS_00017114.p1"/>
    <property type="gene ID" value="XLOC_011271"/>
</dbReference>
<feature type="domain" description="DUF7381" evidence="2">
    <location>
        <begin position="19"/>
        <end position="140"/>
    </location>
</feature>
<reference evidence="4" key="1">
    <citation type="submission" date="2015-08" db="UniProtKB">
        <authorList>
            <consortium name="WormBaseParasite"/>
        </authorList>
    </citation>
    <scope>IDENTIFICATION</scope>
</reference>
<name>A0A0K0E212_STRER</name>
<dbReference type="Pfam" id="PF24100">
    <property type="entry name" value="DUF7381"/>
    <property type="match status" value="1"/>
</dbReference>
<dbReference type="WBParaSite" id="SSTP_0000353200.1">
    <property type="protein sequence ID" value="SSTP_0000353200.1"/>
    <property type="gene ID" value="SSTP_0000353200"/>
</dbReference>
<feature type="signal peptide" evidence="1">
    <location>
        <begin position="1"/>
        <end position="19"/>
    </location>
</feature>
<evidence type="ECO:0000313" key="3">
    <source>
        <dbReference type="Proteomes" id="UP000035681"/>
    </source>
</evidence>
<evidence type="ECO:0000313" key="4">
    <source>
        <dbReference type="WBParaSite" id="SSTP_0000353200.1"/>
    </source>
</evidence>
<protein>
    <submittedName>
        <fullName evidence="4">CAP domain-containing protein</fullName>
    </submittedName>
    <submittedName>
        <fullName evidence="5">SCP domain-containing protein</fullName>
    </submittedName>
</protein>
<proteinExistence type="predicted"/>
<evidence type="ECO:0000313" key="5">
    <source>
        <dbReference type="WBParaSite" id="TCONS_00017114.p1"/>
    </source>
</evidence>
<keyword evidence="1" id="KW-0732">Signal</keyword>
<dbReference type="InterPro" id="IPR055805">
    <property type="entry name" value="DUF7381"/>
</dbReference>
<organism evidence="4">
    <name type="scientific">Strongyloides stercoralis</name>
    <name type="common">Threadworm</name>
    <dbReference type="NCBI Taxonomy" id="6248"/>
    <lineage>
        <taxon>Eukaryota</taxon>
        <taxon>Metazoa</taxon>
        <taxon>Ecdysozoa</taxon>
        <taxon>Nematoda</taxon>
        <taxon>Chromadorea</taxon>
        <taxon>Rhabditida</taxon>
        <taxon>Tylenchina</taxon>
        <taxon>Panagrolaimomorpha</taxon>
        <taxon>Strongyloidoidea</taxon>
        <taxon>Strongyloididae</taxon>
        <taxon>Strongyloides</taxon>
    </lineage>
</organism>
<feature type="chain" id="PRO_5005327562" evidence="1">
    <location>
        <begin position="20"/>
        <end position="304"/>
    </location>
</feature>
<dbReference type="InterPro" id="IPR035940">
    <property type="entry name" value="CAP_sf"/>
</dbReference>